<evidence type="ECO:0000256" key="6">
    <source>
        <dbReference type="ARBA" id="ARBA00022753"/>
    </source>
</evidence>
<keyword evidence="6" id="KW-0967">Endosome</keyword>
<dbReference type="GO" id="GO:0005765">
    <property type="term" value="C:lysosomal membrane"/>
    <property type="evidence" value="ECO:0007669"/>
    <property type="project" value="TreeGrafter"/>
</dbReference>
<evidence type="ECO:0000259" key="12">
    <source>
        <dbReference type="Pfam" id="PF02225"/>
    </source>
</evidence>
<comment type="caution">
    <text evidence="13">The sequence shown here is derived from an EMBL/GenBank/DDBJ whole genome shotgun (WGS) entry which is preliminary data.</text>
</comment>
<feature type="transmembrane region" description="Helical" evidence="11">
    <location>
        <begin position="273"/>
        <end position="294"/>
    </location>
</feature>
<feature type="transmembrane region" description="Helical" evidence="11">
    <location>
        <begin position="449"/>
        <end position="466"/>
    </location>
</feature>
<dbReference type="InterPro" id="IPR046450">
    <property type="entry name" value="PA_dom_sf"/>
</dbReference>
<dbReference type="PANTHER" id="PTHR12174:SF90">
    <property type="entry name" value="SIGNAL PEPTIDE PEPTIDASE-LIKE 3"/>
    <property type="match status" value="1"/>
</dbReference>
<evidence type="ECO:0000256" key="11">
    <source>
        <dbReference type="SAM" id="Phobius"/>
    </source>
</evidence>
<dbReference type="GO" id="GO:0033619">
    <property type="term" value="P:membrane protein proteolysis"/>
    <property type="evidence" value="ECO:0007669"/>
    <property type="project" value="TreeGrafter"/>
</dbReference>
<proteinExistence type="inferred from homology"/>
<feature type="transmembrane region" description="Helical" evidence="11">
    <location>
        <begin position="389"/>
        <end position="408"/>
    </location>
</feature>
<name>A0A199W5E7_ANACO</name>
<dbReference type="SUPFAM" id="SSF52025">
    <property type="entry name" value="PA domain"/>
    <property type="match status" value="1"/>
</dbReference>
<feature type="transmembrane region" description="Helical" evidence="11">
    <location>
        <begin position="420"/>
        <end position="443"/>
    </location>
</feature>
<feature type="domain" description="PA" evidence="12">
    <location>
        <begin position="43"/>
        <end position="121"/>
    </location>
</feature>
<comment type="similarity">
    <text evidence="3">Belongs to the peptidase A22B family.</text>
</comment>
<evidence type="ECO:0000256" key="8">
    <source>
        <dbReference type="ARBA" id="ARBA00022989"/>
    </source>
</evidence>
<feature type="transmembrane region" description="Helical" evidence="11">
    <location>
        <begin position="330"/>
        <end position="348"/>
    </location>
</feature>
<dbReference type="GO" id="GO:0030660">
    <property type="term" value="C:Golgi-associated vesicle membrane"/>
    <property type="evidence" value="ECO:0007669"/>
    <property type="project" value="TreeGrafter"/>
</dbReference>
<dbReference type="FunFam" id="3.50.30.30:FF:000007">
    <property type="entry name" value="Signal peptide peptidase-like 3"/>
    <property type="match status" value="1"/>
</dbReference>
<dbReference type="Pfam" id="PF04258">
    <property type="entry name" value="Peptidase_A22B"/>
    <property type="match status" value="2"/>
</dbReference>
<evidence type="ECO:0000256" key="3">
    <source>
        <dbReference type="ARBA" id="ARBA00006859"/>
    </source>
</evidence>
<keyword evidence="7" id="KW-0378">Hydrolase</keyword>
<evidence type="ECO:0000256" key="1">
    <source>
        <dbReference type="ARBA" id="ARBA00003012"/>
    </source>
</evidence>
<dbReference type="GO" id="GO:0098554">
    <property type="term" value="C:cytoplasmic side of endoplasmic reticulum membrane"/>
    <property type="evidence" value="ECO:0007669"/>
    <property type="project" value="TreeGrafter"/>
</dbReference>
<evidence type="ECO:0000256" key="5">
    <source>
        <dbReference type="ARBA" id="ARBA00022729"/>
    </source>
</evidence>
<dbReference type="Proteomes" id="UP000092600">
    <property type="component" value="Unassembled WGS sequence"/>
</dbReference>
<keyword evidence="10" id="KW-0325">Glycoprotein</keyword>
<evidence type="ECO:0000256" key="10">
    <source>
        <dbReference type="ARBA" id="ARBA00023180"/>
    </source>
</evidence>
<dbReference type="SMART" id="SM00730">
    <property type="entry name" value="PSN"/>
    <property type="match status" value="1"/>
</dbReference>
<evidence type="ECO:0000313" key="13">
    <source>
        <dbReference type="EMBL" id="OAY84471.1"/>
    </source>
</evidence>
<evidence type="ECO:0000256" key="9">
    <source>
        <dbReference type="ARBA" id="ARBA00023136"/>
    </source>
</evidence>
<dbReference type="InterPro" id="IPR006639">
    <property type="entry name" value="Preselin/SPP"/>
</dbReference>
<keyword evidence="4 11" id="KW-0812">Transmembrane</keyword>
<dbReference type="GO" id="GO:0098553">
    <property type="term" value="C:lumenal side of endoplasmic reticulum membrane"/>
    <property type="evidence" value="ECO:0007669"/>
    <property type="project" value="TreeGrafter"/>
</dbReference>
<dbReference type="AlphaFoldDB" id="A0A199W5E7"/>
<evidence type="ECO:0000256" key="7">
    <source>
        <dbReference type="ARBA" id="ARBA00022801"/>
    </source>
</evidence>
<reference evidence="13 14" key="1">
    <citation type="journal article" date="2016" name="DNA Res.">
        <title>The draft genome of MD-2 pineapple using hybrid error correction of long reads.</title>
        <authorList>
            <person name="Redwan R.M."/>
            <person name="Saidin A."/>
            <person name="Kumar S.V."/>
        </authorList>
    </citation>
    <scope>NUCLEOTIDE SEQUENCE [LARGE SCALE GENOMIC DNA]</scope>
    <source>
        <strain evidence="14">cv. MD2</strain>
        <tissue evidence="13">Leaf</tissue>
    </source>
</reference>
<dbReference type="InterPro" id="IPR007369">
    <property type="entry name" value="Peptidase_A22B_SPP"/>
</dbReference>
<feature type="transmembrane region" description="Helical" evidence="11">
    <location>
        <begin position="157"/>
        <end position="179"/>
    </location>
</feature>
<dbReference type="Pfam" id="PF02225">
    <property type="entry name" value="PA"/>
    <property type="match status" value="1"/>
</dbReference>
<sequence length="489" mass="53938">VKIRNWVNGVEGESLVGISARFGVPLPSHDSEVLKKKAVLANPLNSCTKSSTELSNSIVMAKRGDCTFVDKAKIAQLGSAAGLLLINDNDDLSKMVCTESDIPVNISISVVMMPKSDGEDIQKSLESGEKGKLQRFLFTSFLLSKLDILLYSPTRPVIDFSIIFLWSMAVGTVICASLWEEFTSCGQDQVKSDPNNKEDSEDILELKAKGAIVFVVAASLLLIILYFFMSSRFVWILIVLFCIGGTEVHNSWLRFLAVVNRFFPATGQMTGSPYAWIGQDILGICLMITVLQLAQLPNIKYMIEIFSKSEVLDNCLLNNPQLMINPISQVAAALLGTAFFYDIFWVFLSPLIFHESVMIAVARGSGSGPSIPMVLRLPKLFDPWDGYDMIGFGDILFPGLLVCFSFRYDKLTKKSIRDGYFLWLSIGYAFGLSATYLALFLMNGHGQPALLYLVPSTLGLIIILSAKRGELKDLWNFGDGRSSTRTGEA</sequence>
<dbReference type="InterPro" id="IPR003137">
    <property type="entry name" value="PA_domain"/>
</dbReference>
<feature type="transmembrane region" description="Helical" evidence="11">
    <location>
        <begin position="210"/>
        <end position="228"/>
    </location>
</feature>
<dbReference type="GO" id="GO:0010008">
    <property type="term" value="C:endosome membrane"/>
    <property type="evidence" value="ECO:0007669"/>
    <property type="project" value="UniProtKB-SubCell"/>
</dbReference>
<dbReference type="EMBL" id="LSRQ01000221">
    <property type="protein sequence ID" value="OAY84471.1"/>
    <property type="molecule type" value="Genomic_DNA"/>
</dbReference>
<comment type="function">
    <text evidence="1">Intramembrane-cleaving aspartic protease (I-CLiP) that cleaves type II membrane signal peptides in the hydrophobic plane of the membrane.</text>
</comment>
<evidence type="ECO:0000313" key="14">
    <source>
        <dbReference type="Proteomes" id="UP000092600"/>
    </source>
</evidence>
<dbReference type="Gene3D" id="3.50.30.30">
    <property type="match status" value="1"/>
</dbReference>
<evidence type="ECO:0000256" key="4">
    <source>
        <dbReference type="ARBA" id="ARBA00022692"/>
    </source>
</evidence>
<dbReference type="PANTHER" id="PTHR12174">
    <property type="entry name" value="SIGNAL PEPTIDE PEPTIDASE"/>
    <property type="match status" value="1"/>
</dbReference>
<comment type="subcellular location">
    <subcellularLocation>
        <location evidence="2">Endosome membrane</location>
        <topology evidence="2">Multi-pass membrane protein</topology>
    </subcellularLocation>
</comment>
<keyword evidence="8 11" id="KW-1133">Transmembrane helix</keyword>
<keyword evidence="5" id="KW-0732">Signal</keyword>
<feature type="non-terminal residue" evidence="13">
    <location>
        <position position="1"/>
    </location>
</feature>
<feature type="transmembrane region" description="Helical" evidence="11">
    <location>
        <begin position="233"/>
        <end position="253"/>
    </location>
</feature>
<keyword evidence="9 11" id="KW-0472">Membrane</keyword>
<accession>A0A199W5E7</accession>
<gene>
    <name evidence="13" type="ORF">ACMD2_03889</name>
</gene>
<organism evidence="13 14">
    <name type="scientific">Ananas comosus</name>
    <name type="common">Pineapple</name>
    <name type="synonym">Ananas ananas</name>
    <dbReference type="NCBI Taxonomy" id="4615"/>
    <lineage>
        <taxon>Eukaryota</taxon>
        <taxon>Viridiplantae</taxon>
        <taxon>Streptophyta</taxon>
        <taxon>Embryophyta</taxon>
        <taxon>Tracheophyta</taxon>
        <taxon>Spermatophyta</taxon>
        <taxon>Magnoliopsida</taxon>
        <taxon>Liliopsida</taxon>
        <taxon>Poales</taxon>
        <taxon>Bromeliaceae</taxon>
        <taxon>Bromelioideae</taxon>
        <taxon>Ananas</taxon>
    </lineage>
</organism>
<dbReference type="GO" id="GO:0042500">
    <property type="term" value="F:aspartic endopeptidase activity, intramembrane cleaving"/>
    <property type="evidence" value="ECO:0007669"/>
    <property type="project" value="InterPro"/>
</dbReference>
<protein>
    <submittedName>
        <fullName evidence="13">Signal peptide peptidase-like 2</fullName>
    </submittedName>
</protein>
<evidence type="ECO:0000256" key="2">
    <source>
        <dbReference type="ARBA" id="ARBA00004337"/>
    </source>
</evidence>